<evidence type="ECO:0000259" key="2">
    <source>
        <dbReference type="PROSITE" id="PS51480"/>
    </source>
</evidence>
<gene>
    <name evidence="3" type="ORF">C884_00632</name>
</gene>
<feature type="domain" description="DhaL" evidence="2">
    <location>
        <begin position="1"/>
        <end position="167"/>
    </location>
</feature>
<evidence type="ECO:0000256" key="1">
    <source>
        <dbReference type="SAM" id="MobiDB-lite"/>
    </source>
</evidence>
<keyword evidence="4" id="KW-1185">Reference proteome</keyword>
<reference evidence="3 4" key="1">
    <citation type="journal article" date="2014" name="Genome Announc.">
        <title>Draft Genome Sequence of Kocuria palustris PEL.</title>
        <authorList>
            <person name="Sharma G."/>
            <person name="Khatri I."/>
            <person name="Subramanian S."/>
        </authorList>
    </citation>
    <scope>NUCLEOTIDE SEQUENCE [LARGE SCALE GENOMIC DNA]</scope>
    <source>
        <strain evidence="3 4">PEL</strain>
    </source>
</reference>
<dbReference type="Proteomes" id="UP000009877">
    <property type="component" value="Unassembled WGS sequence"/>
</dbReference>
<dbReference type="InterPro" id="IPR050270">
    <property type="entry name" value="DegV_domain_contain"/>
</dbReference>
<dbReference type="PANTHER" id="PTHR33434:SF2">
    <property type="entry name" value="FATTY ACID-BINDING PROTEIN TM_1468"/>
    <property type="match status" value="1"/>
</dbReference>
<dbReference type="InterPro" id="IPR004007">
    <property type="entry name" value="DhaL_dom"/>
</dbReference>
<accession>M2XTL1</accession>
<feature type="compositionally biased region" description="Polar residues" evidence="1">
    <location>
        <begin position="307"/>
        <end position="318"/>
    </location>
</feature>
<dbReference type="GO" id="GO:0006071">
    <property type="term" value="P:glycerol metabolic process"/>
    <property type="evidence" value="ECO:0007669"/>
    <property type="project" value="InterPro"/>
</dbReference>
<comment type="caution">
    <text evidence="3">The sequence shown here is derived from an EMBL/GenBank/DDBJ whole genome shotgun (WGS) entry which is preliminary data.</text>
</comment>
<dbReference type="STRING" id="71999.KPaMU14_04490"/>
<protein>
    <submittedName>
        <fullName evidence="3">Dak phosphatase</fullName>
    </submittedName>
</protein>
<sequence>MADSDTGANLVTTVGTAAQAVQVLETPDVGELISLAGQAALDDARGNSGSLFAVWLCAVGASLEGRGLTADAFAQALSSGEVRSWSALTDPVPGTMLSVIRDIAAVQVPEAEEPGSKRTLLHHMERVVAAAREAVLGSTEELGALQGSGRVDAGALGMLIILDALRRTAAGEGSGRPVLWAGAPDDSAEPTGQETGVQVQQLLESMREAAAACAAAEAGAAGGEAETGVEVVATVELTALEAASVRFELTEIGRSVITSPISQIEGELWRWRVHVHVDDRQAALDVLCAHGTPRNVAVTGLDPEGSGRQSRVNPSDLD</sequence>
<dbReference type="Pfam" id="PF02734">
    <property type="entry name" value="Dak2"/>
    <property type="match status" value="1"/>
</dbReference>
<dbReference type="SMART" id="SM01120">
    <property type="entry name" value="Dak2"/>
    <property type="match status" value="1"/>
</dbReference>
<dbReference type="EMBL" id="ANHZ02000017">
    <property type="protein sequence ID" value="EME36153.1"/>
    <property type="molecule type" value="Genomic_DNA"/>
</dbReference>
<dbReference type="AlphaFoldDB" id="M2XTL1"/>
<dbReference type="GO" id="GO:0004371">
    <property type="term" value="F:glycerone kinase activity"/>
    <property type="evidence" value="ECO:0007669"/>
    <property type="project" value="InterPro"/>
</dbReference>
<dbReference type="PANTHER" id="PTHR33434">
    <property type="entry name" value="DEGV DOMAIN-CONTAINING PROTEIN DR_1986-RELATED"/>
    <property type="match status" value="1"/>
</dbReference>
<evidence type="ECO:0000313" key="3">
    <source>
        <dbReference type="EMBL" id="EME36153.1"/>
    </source>
</evidence>
<feature type="region of interest" description="Disordered" evidence="1">
    <location>
        <begin position="298"/>
        <end position="318"/>
    </location>
</feature>
<dbReference type="Gene3D" id="1.25.40.340">
    <property type="match status" value="1"/>
</dbReference>
<dbReference type="InterPro" id="IPR036117">
    <property type="entry name" value="DhaL_dom_sf"/>
</dbReference>
<organism evidence="3 4">
    <name type="scientific">Kocuria palustris PEL</name>
    <dbReference type="NCBI Taxonomy" id="1236550"/>
    <lineage>
        <taxon>Bacteria</taxon>
        <taxon>Bacillati</taxon>
        <taxon>Actinomycetota</taxon>
        <taxon>Actinomycetes</taxon>
        <taxon>Micrococcales</taxon>
        <taxon>Micrococcaceae</taxon>
        <taxon>Kocuria</taxon>
    </lineage>
</organism>
<dbReference type="SUPFAM" id="SSF101473">
    <property type="entry name" value="DhaL-like"/>
    <property type="match status" value="1"/>
</dbReference>
<name>M2XTL1_9MICC</name>
<evidence type="ECO:0000313" key="4">
    <source>
        <dbReference type="Proteomes" id="UP000009877"/>
    </source>
</evidence>
<proteinExistence type="predicted"/>
<dbReference type="PROSITE" id="PS51480">
    <property type="entry name" value="DHAL"/>
    <property type="match status" value="1"/>
</dbReference>